<keyword evidence="2 5" id="KW-0808">Transferase</keyword>
<evidence type="ECO:0000313" key="6">
    <source>
        <dbReference type="Proteomes" id="UP001199916"/>
    </source>
</evidence>
<dbReference type="Gene3D" id="3.90.470.20">
    <property type="entry name" value="4'-phosphopantetheinyl transferase domain"/>
    <property type="match status" value="2"/>
</dbReference>
<feature type="domain" description="4'-phosphopantetheinyl transferase" evidence="3">
    <location>
        <begin position="106"/>
        <end position="209"/>
    </location>
</feature>
<proteinExistence type="inferred from homology"/>
<dbReference type="PANTHER" id="PTHR12215">
    <property type="entry name" value="PHOSPHOPANTETHEINE TRANSFERASE"/>
    <property type="match status" value="1"/>
</dbReference>
<dbReference type="RefSeq" id="WP_233698299.1">
    <property type="nucleotide sequence ID" value="NZ_JAJNBZ010000022.1"/>
</dbReference>
<evidence type="ECO:0000313" key="5">
    <source>
        <dbReference type="EMBL" id="MCE5171985.1"/>
    </source>
</evidence>
<dbReference type="InterPro" id="IPR055066">
    <property type="entry name" value="AASDHPPT_N"/>
</dbReference>
<dbReference type="Pfam" id="PF01648">
    <property type="entry name" value="ACPS"/>
    <property type="match status" value="1"/>
</dbReference>
<dbReference type="Pfam" id="PF22624">
    <property type="entry name" value="AASDHPPT_N"/>
    <property type="match status" value="1"/>
</dbReference>
<evidence type="ECO:0000259" key="4">
    <source>
        <dbReference type="Pfam" id="PF22624"/>
    </source>
</evidence>
<reference evidence="5 6" key="1">
    <citation type="submission" date="2021-11" db="EMBL/GenBank/DDBJ databases">
        <title>Draft genome sequence of Paenibacillus profundus YoMME, a new Gram-positive bacteria with exoelectrogenic properties.</title>
        <authorList>
            <person name="Hubenova Y."/>
            <person name="Hubenova E."/>
            <person name="Manasiev Y."/>
            <person name="Peykov S."/>
            <person name="Mitov M."/>
        </authorList>
    </citation>
    <scope>NUCLEOTIDE SEQUENCE [LARGE SCALE GENOMIC DNA]</scope>
    <source>
        <strain evidence="5 6">YoMME</strain>
    </source>
</reference>
<dbReference type="PANTHER" id="PTHR12215:SF10">
    <property type="entry name" value="L-AMINOADIPATE-SEMIALDEHYDE DEHYDROGENASE-PHOSPHOPANTETHEINYL TRANSFERASE"/>
    <property type="match status" value="1"/>
</dbReference>
<comment type="similarity">
    <text evidence="1">Belongs to the P-Pant transferase superfamily. Gsp/Sfp/HetI/AcpT family.</text>
</comment>
<accession>A0ABS8YN02</accession>
<organism evidence="5 6">
    <name type="scientific">Paenibacillus profundus</name>
    <dbReference type="NCBI Taxonomy" id="1173085"/>
    <lineage>
        <taxon>Bacteria</taxon>
        <taxon>Bacillati</taxon>
        <taxon>Bacillota</taxon>
        <taxon>Bacilli</taxon>
        <taxon>Bacillales</taxon>
        <taxon>Paenibacillaceae</taxon>
        <taxon>Paenibacillus</taxon>
    </lineage>
</organism>
<dbReference type="Proteomes" id="UP001199916">
    <property type="component" value="Unassembled WGS sequence"/>
</dbReference>
<gene>
    <name evidence="5" type="ORF">LQV63_22135</name>
</gene>
<dbReference type="GO" id="GO:0016740">
    <property type="term" value="F:transferase activity"/>
    <property type="evidence" value="ECO:0007669"/>
    <property type="project" value="UniProtKB-KW"/>
</dbReference>
<evidence type="ECO:0000259" key="3">
    <source>
        <dbReference type="Pfam" id="PF01648"/>
    </source>
</evidence>
<protein>
    <submittedName>
        <fullName evidence="5">4'-phosphopantetheinyl transferase superfamily protein</fullName>
    </submittedName>
</protein>
<keyword evidence="6" id="KW-1185">Reference proteome</keyword>
<dbReference type="EMBL" id="JAJNBZ010000022">
    <property type="protein sequence ID" value="MCE5171985.1"/>
    <property type="molecule type" value="Genomic_DNA"/>
</dbReference>
<comment type="caution">
    <text evidence="5">The sequence shown here is derived from an EMBL/GenBank/DDBJ whole genome shotgun (WGS) entry which is preliminary data.</text>
</comment>
<name>A0ABS8YN02_9BACL</name>
<dbReference type="InterPro" id="IPR050559">
    <property type="entry name" value="P-Pant_transferase_sf"/>
</dbReference>
<dbReference type="InterPro" id="IPR037143">
    <property type="entry name" value="4-PPantetheinyl_Trfase_dom_sf"/>
</dbReference>
<sequence length="236" mass="27263">MNIVLLKLEGGSPHDEMNRLIDRLIPHITPEKYKRLDRLRKHKERQRLVVADILVRSLLCRKLGQRNDELVFRTNEYGKPYLKGNPVYFNVSHSGNIVVAAVDDAPIGIDIERMREWDMDVARLICAPREWDMLTCTDGDRARQERFFTIWTAKESCLKAIGMGFGMLPSLLEIVTETAAVPHGDPVWSVDDYYVKQYSGVEAGYSMAVCAQHAEFTKQVEYITVEQLTHRFMIYR</sequence>
<evidence type="ECO:0000256" key="2">
    <source>
        <dbReference type="ARBA" id="ARBA00022679"/>
    </source>
</evidence>
<dbReference type="SUPFAM" id="SSF56214">
    <property type="entry name" value="4'-phosphopantetheinyl transferase"/>
    <property type="match status" value="2"/>
</dbReference>
<dbReference type="InterPro" id="IPR008278">
    <property type="entry name" value="4-PPantetheinyl_Trfase_dom"/>
</dbReference>
<evidence type="ECO:0000256" key="1">
    <source>
        <dbReference type="ARBA" id="ARBA00010990"/>
    </source>
</evidence>
<feature type="domain" description="4'-phosphopantetheinyl transferase N-terminal" evidence="4">
    <location>
        <begin position="24"/>
        <end position="101"/>
    </location>
</feature>